<proteinExistence type="predicted"/>
<dbReference type="PANTHER" id="PTHR42718">
    <property type="entry name" value="MAJOR FACILITATOR SUPERFAMILY MULTIDRUG TRANSPORTER MFSC"/>
    <property type="match status" value="1"/>
</dbReference>
<keyword evidence="5 6" id="KW-0472">Membrane</keyword>
<keyword evidence="2" id="KW-0813">Transport</keyword>
<dbReference type="InterPro" id="IPR011701">
    <property type="entry name" value="MFS"/>
</dbReference>
<dbReference type="InterPro" id="IPR005829">
    <property type="entry name" value="Sugar_transporter_CS"/>
</dbReference>
<dbReference type="GO" id="GO:0005886">
    <property type="term" value="C:plasma membrane"/>
    <property type="evidence" value="ECO:0007669"/>
    <property type="project" value="UniProtKB-SubCell"/>
</dbReference>
<dbReference type="EMBL" id="JAERWK010000015">
    <property type="protein sequence ID" value="MBM9468021.1"/>
    <property type="molecule type" value="Genomic_DNA"/>
</dbReference>
<dbReference type="Pfam" id="PF07690">
    <property type="entry name" value="MFS_1"/>
    <property type="match status" value="1"/>
</dbReference>
<evidence type="ECO:0000256" key="1">
    <source>
        <dbReference type="ARBA" id="ARBA00004651"/>
    </source>
</evidence>
<dbReference type="PANTHER" id="PTHR42718:SF9">
    <property type="entry name" value="MAJOR FACILITATOR SUPERFAMILY MULTIDRUG TRANSPORTER MFSC"/>
    <property type="match status" value="1"/>
</dbReference>
<feature type="transmembrane region" description="Helical" evidence="6">
    <location>
        <begin position="278"/>
        <end position="302"/>
    </location>
</feature>
<dbReference type="CDD" id="cd17321">
    <property type="entry name" value="MFS_MMR_MDR_like"/>
    <property type="match status" value="1"/>
</dbReference>
<evidence type="ECO:0000256" key="6">
    <source>
        <dbReference type="SAM" id="Phobius"/>
    </source>
</evidence>
<feature type="transmembrane region" description="Helical" evidence="6">
    <location>
        <begin position="208"/>
        <end position="226"/>
    </location>
</feature>
<dbReference type="InterPro" id="IPR036259">
    <property type="entry name" value="MFS_trans_sf"/>
</dbReference>
<feature type="transmembrane region" description="Helical" evidence="6">
    <location>
        <begin position="157"/>
        <end position="179"/>
    </location>
</feature>
<feature type="transmembrane region" description="Helical" evidence="6">
    <location>
        <begin position="397"/>
        <end position="423"/>
    </location>
</feature>
<dbReference type="PROSITE" id="PS50850">
    <property type="entry name" value="MFS"/>
    <property type="match status" value="1"/>
</dbReference>
<dbReference type="Gene3D" id="1.20.1720.10">
    <property type="entry name" value="Multidrug resistance protein D"/>
    <property type="match status" value="1"/>
</dbReference>
<comment type="caution">
    <text evidence="8">The sequence shown here is derived from an EMBL/GenBank/DDBJ whole genome shotgun (WGS) entry which is preliminary data.</text>
</comment>
<dbReference type="Proteomes" id="UP000663792">
    <property type="component" value="Unassembled WGS sequence"/>
</dbReference>
<sequence>MVLLLCCSSVLLVLLDVTVVTVALPSIGTDLAADVSDLQWTVDAYTLVVAALLLAAGATADRIGRRRVFRTGLVVFALGSLLCSLAWDVGSLLAFRMVQAVGGSMLVPVALSIVTTTFPEPRERARALGLWGATFGVSLALGPPVGGLLTHAVDWRAVFWVNVPIALLVAVVAGGVAGARNERRAGSDHGRHPIVPESRAPRPRRIDVPGQLLLAVGVAGLVAALIEGPDLGWSSPVTLALLGVAVLALASLVPVELHRREPVLDPRFFRSVPFSSAIVAAVGAFAAFGAFLLVGSLLLQAARGLTPAQAGLCLLPTAATVCLGAPLSGRLLAQGRGTRSPLLLAGTSTAAGGLLLWWCSGPDVPLWPLLVAFALVGLGFGMVNAPITTTAVSGMPAAQAGAAAGLAATGRQVGTALGVAVAGSLTGTTGRDVAAVGAGFADAAGPVWLTLVGLGLLIGAAALLSTTARARRSAGSVRSLLDGPDAHPAGA</sequence>
<dbReference type="SUPFAM" id="SSF103473">
    <property type="entry name" value="MFS general substrate transporter"/>
    <property type="match status" value="1"/>
</dbReference>
<keyword evidence="4 6" id="KW-1133">Transmembrane helix</keyword>
<evidence type="ECO:0000256" key="2">
    <source>
        <dbReference type="ARBA" id="ARBA00022448"/>
    </source>
</evidence>
<feature type="transmembrane region" description="Helical" evidence="6">
    <location>
        <begin position="364"/>
        <end position="385"/>
    </location>
</feature>
<evidence type="ECO:0000259" key="7">
    <source>
        <dbReference type="PROSITE" id="PS50850"/>
    </source>
</evidence>
<evidence type="ECO:0000256" key="5">
    <source>
        <dbReference type="ARBA" id="ARBA00023136"/>
    </source>
</evidence>
<feature type="transmembrane region" description="Helical" evidence="6">
    <location>
        <begin position="341"/>
        <end position="358"/>
    </location>
</feature>
<gene>
    <name evidence="8" type="ORF">JL106_12090</name>
</gene>
<feature type="transmembrane region" description="Helical" evidence="6">
    <location>
        <begin position="238"/>
        <end position="257"/>
    </location>
</feature>
<evidence type="ECO:0000313" key="8">
    <source>
        <dbReference type="EMBL" id="MBM9468021.1"/>
    </source>
</evidence>
<keyword evidence="3 6" id="KW-0812">Transmembrane</keyword>
<dbReference type="PROSITE" id="PS00216">
    <property type="entry name" value="SUGAR_TRANSPORT_1"/>
    <property type="match status" value="1"/>
</dbReference>
<organism evidence="8 9">
    <name type="scientific">Nakamurella leprariae</name>
    <dbReference type="NCBI Taxonomy" id="2803911"/>
    <lineage>
        <taxon>Bacteria</taxon>
        <taxon>Bacillati</taxon>
        <taxon>Actinomycetota</taxon>
        <taxon>Actinomycetes</taxon>
        <taxon>Nakamurellales</taxon>
        <taxon>Nakamurellaceae</taxon>
        <taxon>Nakamurella</taxon>
    </lineage>
</organism>
<accession>A0A938YED8</accession>
<dbReference type="GO" id="GO:0022857">
    <property type="term" value="F:transmembrane transporter activity"/>
    <property type="evidence" value="ECO:0007669"/>
    <property type="project" value="InterPro"/>
</dbReference>
<evidence type="ECO:0000313" key="9">
    <source>
        <dbReference type="Proteomes" id="UP000663792"/>
    </source>
</evidence>
<feature type="transmembrane region" description="Helical" evidence="6">
    <location>
        <begin position="42"/>
        <end position="61"/>
    </location>
</feature>
<keyword evidence="9" id="KW-1185">Reference proteome</keyword>
<dbReference type="Gene3D" id="1.20.1250.20">
    <property type="entry name" value="MFS general substrate transporter like domains"/>
    <property type="match status" value="1"/>
</dbReference>
<dbReference type="AlphaFoldDB" id="A0A938YED8"/>
<protein>
    <submittedName>
        <fullName evidence="8">MFS transporter</fullName>
    </submittedName>
</protein>
<feature type="transmembrane region" description="Helical" evidence="6">
    <location>
        <begin position="443"/>
        <end position="464"/>
    </location>
</feature>
<evidence type="ECO:0000256" key="3">
    <source>
        <dbReference type="ARBA" id="ARBA00022692"/>
    </source>
</evidence>
<name>A0A938YED8_9ACTN</name>
<feature type="domain" description="Major facilitator superfamily (MFS) profile" evidence="7">
    <location>
        <begin position="2"/>
        <end position="471"/>
    </location>
</feature>
<comment type="subcellular location">
    <subcellularLocation>
        <location evidence="1">Cell membrane</location>
        <topology evidence="1">Multi-pass membrane protein</topology>
    </subcellularLocation>
</comment>
<dbReference type="InterPro" id="IPR020846">
    <property type="entry name" value="MFS_dom"/>
</dbReference>
<dbReference type="PRINTS" id="PR01036">
    <property type="entry name" value="TCRTETB"/>
</dbReference>
<feature type="transmembrane region" description="Helical" evidence="6">
    <location>
        <begin position="68"/>
        <end position="87"/>
    </location>
</feature>
<reference evidence="8" key="1">
    <citation type="submission" date="2021-01" db="EMBL/GenBank/DDBJ databases">
        <title>YIM 132084 draft genome.</title>
        <authorList>
            <person name="An D."/>
        </authorList>
    </citation>
    <scope>NUCLEOTIDE SEQUENCE</scope>
    <source>
        <strain evidence="8">YIM 132084</strain>
    </source>
</reference>
<evidence type="ECO:0000256" key="4">
    <source>
        <dbReference type="ARBA" id="ARBA00022989"/>
    </source>
</evidence>
<feature type="transmembrane region" description="Helical" evidence="6">
    <location>
        <begin position="308"/>
        <end position="329"/>
    </location>
</feature>
<feature type="transmembrane region" description="Helical" evidence="6">
    <location>
        <begin position="127"/>
        <end position="145"/>
    </location>
</feature>
<feature type="transmembrane region" description="Helical" evidence="6">
    <location>
        <begin position="93"/>
        <end position="115"/>
    </location>
</feature>